<evidence type="ECO:0008006" key="4">
    <source>
        <dbReference type="Google" id="ProtNLM"/>
    </source>
</evidence>
<gene>
    <name evidence="2" type="ORF">A3C04_00500</name>
</gene>
<proteinExistence type="predicted"/>
<evidence type="ECO:0000313" key="3">
    <source>
        <dbReference type="Proteomes" id="UP000178092"/>
    </source>
</evidence>
<feature type="transmembrane region" description="Helical" evidence="1">
    <location>
        <begin position="6"/>
        <end position="33"/>
    </location>
</feature>
<keyword evidence="1" id="KW-0812">Transmembrane</keyword>
<reference evidence="2 3" key="1">
    <citation type="journal article" date="2016" name="Nat. Commun.">
        <title>Thousands of microbial genomes shed light on interconnected biogeochemical processes in an aquifer system.</title>
        <authorList>
            <person name="Anantharaman K."/>
            <person name="Brown C.T."/>
            <person name="Hug L.A."/>
            <person name="Sharon I."/>
            <person name="Castelle C.J."/>
            <person name="Probst A.J."/>
            <person name="Thomas B.C."/>
            <person name="Singh A."/>
            <person name="Wilkins M.J."/>
            <person name="Karaoz U."/>
            <person name="Brodie E.L."/>
            <person name="Williams K.H."/>
            <person name="Hubbard S.S."/>
            <person name="Banfield J.F."/>
        </authorList>
    </citation>
    <scope>NUCLEOTIDE SEQUENCE [LARGE SCALE GENOMIC DNA]</scope>
</reference>
<name>A0A1G2R2Z1_9BACT</name>
<feature type="transmembrane region" description="Helical" evidence="1">
    <location>
        <begin position="121"/>
        <end position="141"/>
    </location>
</feature>
<protein>
    <recommendedName>
        <fullName evidence="4">DUF2214 domain-containing protein</fullName>
    </recommendedName>
</protein>
<dbReference type="Proteomes" id="UP000178092">
    <property type="component" value="Unassembled WGS sequence"/>
</dbReference>
<dbReference type="AlphaFoldDB" id="A0A1G2R2Z1"/>
<feature type="transmembrane region" description="Helical" evidence="1">
    <location>
        <begin position="54"/>
        <end position="76"/>
    </location>
</feature>
<feature type="transmembrane region" description="Helical" evidence="1">
    <location>
        <begin position="153"/>
        <end position="172"/>
    </location>
</feature>
<organism evidence="2 3">
    <name type="scientific">Candidatus Wildermuthbacteria bacterium RIFCSPHIGHO2_02_FULL_45_25</name>
    <dbReference type="NCBI Taxonomy" id="1802450"/>
    <lineage>
        <taxon>Bacteria</taxon>
        <taxon>Candidatus Wildermuthiibacteriota</taxon>
    </lineage>
</organism>
<comment type="caution">
    <text evidence="2">The sequence shown here is derived from an EMBL/GenBank/DDBJ whole genome shotgun (WGS) entry which is preliminary data.</text>
</comment>
<sequence>MTEPIFYIALFAHLVFLIMGFGAVIVIDSFGLLMLLGKTRLDLVKKVADITQRLIWIGWIGMIASGLVLITMKGYVDNLTKIKLFFVVLVGLNGVYLHIIKKALGRYGSMKEIPAIWKFRIGLASFISQMGWWGALFIGFVHRHIEHNIPWPANPWIVMVGIVSGLLALWIAGETAFRKKNETK</sequence>
<dbReference type="EMBL" id="MHTV01000027">
    <property type="protein sequence ID" value="OHA66622.1"/>
    <property type="molecule type" value="Genomic_DNA"/>
</dbReference>
<keyword evidence="1" id="KW-1133">Transmembrane helix</keyword>
<accession>A0A1G2R2Z1</accession>
<feature type="transmembrane region" description="Helical" evidence="1">
    <location>
        <begin position="82"/>
        <end position="100"/>
    </location>
</feature>
<evidence type="ECO:0000313" key="2">
    <source>
        <dbReference type="EMBL" id="OHA66622.1"/>
    </source>
</evidence>
<evidence type="ECO:0000256" key="1">
    <source>
        <dbReference type="SAM" id="Phobius"/>
    </source>
</evidence>
<keyword evidence="1" id="KW-0472">Membrane</keyword>